<organism evidence="1 2">
    <name type="scientific">Micromonospora marina</name>
    <dbReference type="NCBI Taxonomy" id="307120"/>
    <lineage>
        <taxon>Bacteria</taxon>
        <taxon>Bacillati</taxon>
        <taxon>Actinomycetota</taxon>
        <taxon>Actinomycetes</taxon>
        <taxon>Micromonosporales</taxon>
        <taxon>Micromonosporaceae</taxon>
        <taxon>Micromonospora</taxon>
    </lineage>
</organism>
<dbReference type="Proteomes" id="UP000198551">
    <property type="component" value="Unassembled WGS sequence"/>
</dbReference>
<protein>
    <submittedName>
        <fullName evidence="1">Uncharacterized protein</fullName>
    </submittedName>
</protein>
<reference evidence="2" key="1">
    <citation type="submission" date="2016-06" db="EMBL/GenBank/DDBJ databases">
        <authorList>
            <person name="Varghese N."/>
        </authorList>
    </citation>
    <scope>NUCLEOTIDE SEQUENCE [LARGE SCALE GENOMIC DNA]</scope>
    <source>
        <strain evidence="2">DSM 45555</strain>
    </source>
</reference>
<dbReference type="EMBL" id="FMCV01000004">
    <property type="protein sequence ID" value="SCE92846.1"/>
    <property type="molecule type" value="Genomic_DNA"/>
</dbReference>
<proteinExistence type="predicted"/>
<sequence length="347" mass="39151">MGEPDEYWTDVRDRWSRVVSAVDNSGAGHSGGGRVSIAETTRRPTSDIIPVLVAGQRGVGKSALYQALLGDNGYIRQRDEDHVPHRLVLAAGRRQAHVTLVVSPGQTAGGDYSSGEVDKWDAMLKPPNHPTGVIYVAAAGYDEPWDPREVNVLEERRQRREDELRRQVEARLWEQWQASLDATPTEEERRDRAEQIAREVEAAIPSPSEQLWAQNRNVELEHFSRFCQNLMPCWVDNPAAKDLWFVLAVTKADLYWTDQLGQVEEYYLPGADGEPTSDFQRQLVTLIRAFGHRNRPRLAVLPVAGRRQDYRFIPGVGEKQAMFDDMKFAAVQRSLRTTVGEFCGLGS</sequence>
<keyword evidence="2" id="KW-1185">Reference proteome</keyword>
<dbReference type="SUPFAM" id="SSF52540">
    <property type="entry name" value="P-loop containing nucleoside triphosphate hydrolases"/>
    <property type="match status" value="1"/>
</dbReference>
<name>A0A1C4W9D5_9ACTN</name>
<gene>
    <name evidence="1" type="ORF">GA0070215_104329</name>
</gene>
<dbReference type="RefSeq" id="WP_091043485.1">
    <property type="nucleotide sequence ID" value="NZ_FMCV01000004.1"/>
</dbReference>
<evidence type="ECO:0000313" key="2">
    <source>
        <dbReference type="Proteomes" id="UP000198551"/>
    </source>
</evidence>
<dbReference type="InterPro" id="IPR027417">
    <property type="entry name" value="P-loop_NTPase"/>
</dbReference>
<dbReference type="AlphaFoldDB" id="A0A1C4W9D5"/>
<evidence type="ECO:0000313" key="1">
    <source>
        <dbReference type="EMBL" id="SCE92846.1"/>
    </source>
</evidence>
<accession>A0A1C4W9D5</accession>